<dbReference type="GO" id="GO:0016987">
    <property type="term" value="F:sigma factor activity"/>
    <property type="evidence" value="ECO:0007669"/>
    <property type="project" value="UniProtKB-KW"/>
</dbReference>
<protein>
    <submittedName>
        <fullName evidence="6">RNA polymerase sigma-70 factor</fullName>
    </submittedName>
</protein>
<dbReference type="PANTHER" id="PTHR43133:SF51">
    <property type="entry name" value="RNA POLYMERASE SIGMA FACTOR"/>
    <property type="match status" value="1"/>
</dbReference>
<dbReference type="GO" id="GO:0006352">
    <property type="term" value="P:DNA-templated transcription initiation"/>
    <property type="evidence" value="ECO:0007669"/>
    <property type="project" value="InterPro"/>
</dbReference>
<dbReference type="OrthoDB" id="189687at2"/>
<organism evidence="6 7">
    <name type="scientific">Roseimicrobium gellanilyticum</name>
    <dbReference type="NCBI Taxonomy" id="748857"/>
    <lineage>
        <taxon>Bacteria</taxon>
        <taxon>Pseudomonadati</taxon>
        <taxon>Verrucomicrobiota</taxon>
        <taxon>Verrucomicrobiia</taxon>
        <taxon>Verrucomicrobiales</taxon>
        <taxon>Verrucomicrobiaceae</taxon>
        <taxon>Roseimicrobium</taxon>
    </lineage>
</organism>
<comment type="similarity">
    <text evidence="1">Belongs to the sigma-70 factor family. ECF subfamily.</text>
</comment>
<dbReference type="Gene3D" id="1.10.1740.10">
    <property type="match status" value="1"/>
</dbReference>
<evidence type="ECO:0000256" key="4">
    <source>
        <dbReference type="ARBA" id="ARBA00023163"/>
    </source>
</evidence>
<comment type="caution">
    <text evidence="6">The sequence shown here is derived from an EMBL/GenBank/DDBJ whole genome shotgun (WGS) entry which is preliminary data.</text>
</comment>
<name>A0A366HLE6_9BACT</name>
<dbReference type="Proteomes" id="UP000253426">
    <property type="component" value="Unassembled WGS sequence"/>
</dbReference>
<dbReference type="SUPFAM" id="SSF88946">
    <property type="entry name" value="Sigma2 domain of RNA polymerase sigma factors"/>
    <property type="match status" value="1"/>
</dbReference>
<dbReference type="PANTHER" id="PTHR43133">
    <property type="entry name" value="RNA POLYMERASE ECF-TYPE SIGMA FACTO"/>
    <property type="match status" value="1"/>
</dbReference>
<keyword evidence="3" id="KW-0731">Sigma factor</keyword>
<evidence type="ECO:0000313" key="6">
    <source>
        <dbReference type="EMBL" id="RBP42583.1"/>
    </source>
</evidence>
<dbReference type="InterPro" id="IPR013325">
    <property type="entry name" value="RNA_pol_sigma_r2"/>
</dbReference>
<feature type="domain" description="RNA polymerase sigma-70 region 2" evidence="5">
    <location>
        <begin position="23"/>
        <end position="87"/>
    </location>
</feature>
<dbReference type="EMBL" id="QNRR01000006">
    <property type="protein sequence ID" value="RBP42583.1"/>
    <property type="molecule type" value="Genomic_DNA"/>
</dbReference>
<evidence type="ECO:0000256" key="1">
    <source>
        <dbReference type="ARBA" id="ARBA00010641"/>
    </source>
</evidence>
<evidence type="ECO:0000259" key="5">
    <source>
        <dbReference type="Pfam" id="PF04542"/>
    </source>
</evidence>
<keyword evidence="2" id="KW-0805">Transcription regulation</keyword>
<dbReference type="Pfam" id="PF04542">
    <property type="entry name" value="Sigma70_r2"/>
    <property type="match status" value="1"/>
</dbReference>
<dbReference type="RefSeq" id="WP_113959701.1">
    <property type="nucleotide sequence ID" value="NZ_QNRR01000006.1"/>
</dbReference>
<dbReference type="Gene3D" id="1.10.10.10">
    <property type="entry name" value="Winged helix-like DNA-binding domain superfamily/Winged helix DNA-binding domain"/>
    <property type="match status" value="1"/>
</dbReference>
<gene>
    <name evidence="6" type="ORF">DES53_106292</name>
</gene>
<keyword evidence="7" id="KW-1185">Reference proteome</keyword>
<reference evidence="6 7" key="1">
    <citation type="submission" date="2018-06" db="EMBL/GenBank/DDBJ databases">
        <title>Genomic Encyclopedia of Type Strains, Phase IV (KMG-IV): sequencing the most valuable type-strain genomes for metagenomic binning, comparative biology and taxonomic classification.</title>
        <authorList>
            <person name="Goeker M."/>
        </authorList>
    </citation>
    <scope>NUCLEOTIDE SEQUENCE [LARGE SCALE GENOMIC DNA]</scope>
    <source>
        <strain evidence="6 7">DSM 25532</strain>
    </source>
</reference>
<dbReference type="SUPFAM" id="SSF88659">
    <property type="entry name" value="Sigma3 and sigma4 domains of RNA polymerase sigma factors"/>
    <property type="match status" value="1"/>
</dbReference>
<keyword evidence="4" id="KW-0804">Transcription</keyword>
<evidence type="ECO:0000313" key="7">
    <source>
        <dbReference type="Proteomes" id="UP000253426"/>
    </source>
</evidence>
<dbReference type="InterPro" id="IPR039425">
    <property type="entry name" value="RNA_pol_sigma-70-like"/>
</dbReference>
<dbReference type="InterPro" id="IPR036388">
    <property type="entry name" value="WH-like_DNA-bd_sf"/>
</dbReference>
<evidence type="ECO:0000256" key="2">
    <source>
        <dbReference type="ARBA" id="ARBA00023015"/>
    </source>
</evidence>
<dbReference type="NCBIfam" id="TIGR02989">
    <property type="entry name" value="Sig-70_gvs1"/>
    <property type="match status" value="1"/>
</dbReference>
<evidence type="ECO:0000256" key="3">
    <source>
        <dbReference type="ARBA" id="ARBA00023082"/>
    </source>
</evidence>
<dbReference type="InterPro" id="IPR014331">
    <property type="entry name" value="RNA_pol_sigma70_ECF_RHOBA"/>
</dbReference>
<accession>A0A366HLE6</accession>
<dbReference type="InterPro" id="IPR014284">
    <property type="entry name" value="RNA_pol_sigma-70_dom"/>
</dbReference>
<dbReference type="InterPro" id="IPR013324">
    <property type="entry name" value="RNA_pol_sigma_r3/r4-like"/>
</dbReference>
<dbReference type="InterPro" id="IPR007627">
    <property type="entry name" value="RNA_pol_sigma70_r2"/>
</dbReference>
<proteinExistence type="inferred from homology"/>
<sequence>MPDDTPAPDRSELSEQFILRLNAVHGRLLGFLRVMLGNGTDAEDVLQRASITMWRKFSEFDQTQDFFSWASSFAFYEAKNFQRTAARSKLHFDDALMNRLAEERVADLEHREARLAAMDRCIEELDSPSRDLVRDFYMNNADIATLAQQQGRAPQTVYNKLNALRRLLGDCMKRRLAQEA</sequence>
<dbReference type="AlphaFoldDB" id="A0A366HLE6"/>
<dbReference type="NCBIfam" id="TIGR02937">
    <property type="entry name" value="sigma70-ECF"/>
    <property type="match status" value="1"/>
</dbReference>